<dbReference type="InterPro" id="IPR052362">
    <property type="entry name" value="HTH-GbsR_regulator"/>
</dbReference>
<dbReference type="Gene3D" id="1.10.10.10">
    <property type="entry name" value="Winged helix-like DNA-binding domain superfamily/Winged helix DNA-binding domain"/>
    <property type="match status" value="1"/>
</dbReference>
<dbReference type="EMBL" id="JACEIP010000011">
    <property type="protein sequence ID" value="MBA4542984.1"/>
    <property type="molecule type" value="Genomic_DNA"/>
</dbReference>
<dbReference type="InterPro" id="IPR036388">
    <property type="entry name" value="WH-like_DNA-bd_sf"/>
</dbReference>
<evidence type="ECO:0000256" key="2">
    <source>
        <dbReference type="ARBA" id="ARBA00023125"/>
    </source>
</evidence>
<keyword evidence="3 4" id="KW-0804">Transcription</keyword>
<organism evidence="5 6">
    <name type="scientific">Thermoactinomyces daqus</name>
    <dbReference type="NCBI Taxonomy" id="1329516"/>
    <lineage>
        <taxon>Bacteria</taxon>
        <taxon>Bacillati</taxon>
        <taxon>Bacillota</taxon>
        <taxon>Bacilli</taxon>
        <taxon>Bacillales</taxon>
        <taxon>Thermoactinomycetaceae</taxon>
        <taxon>Thermoactinomyces</taxon>
    </lineage>
</organism>
<sequence>MAPHYEKLEEARRDYIESLAETMEMYGLSPSMGRLFGIMFFHEEPMTLDEMRQLTGMSKTSMSTGVRALSRLKLVQKKWQKGVRKDLYQAEQDQFHSFIEFFVYLWEKEIEINEKALNSTEQKLRDLLTDPKLSPDEAALVERDLQKLAKSKQYYAWLRALVQAFKNGDIFDLVPIPDDSAK</sequence>
<comment type="similarity">
    <text evidence="4">Belongs to the GbsR family.</text>
</comment>
<evidence type="ECO:0000313" key="6">
    <source>
        <dbReference type="Proteomes" id="UP000530514"/>
    </source>
</evidence>
<dbReference type="Proteomes" id="UP000530514">
    <property type="component" value="Unassembled WGS sequence"/>
</dbReference>
<reference evidence="5 6" key="1">
    <citation type="submission" date="2020-07" db="EMBL/GenBank/DDBJ databases">
        <authorList>
            <person name="Feng H."/>
        </authorList>
    </citation>
    <scope>NUCLEOTIDE SEQUENCE [LARGE SCALE GENOMIC DNA]</scope>
    <source>
        <strain evidence="6">s-11</strain>
    </source>
</reference>
<dbReference type="SUPFAM" id="SSF46785">
    <property type="entry name" value="Winged helix' DNA-binding domain"/>
    <property type="match status" value="1"/>
</dbReference>
<dbReference type="PANTHER" id="PTHR38465">
    <property type="entry name" value="HTH-TYPE TRANSCRIPTIONAL REGULATOR MJ1563-RELATED"/>
    <property type="match status" value="1"/>
</dbReference>
<dbReference type="NCBIfam" id="NF047500">
    <property type="entry name" value="choline_R_CudC"/>
    <property type="match status" value="1"/>
</dbReference>
<dbReference type="RefSeq" id="WP_052153974.1">
    <property type="nucleotide sequence ID" value="NZ_JACEIP010000011.1"/>
</dbReference>
<evidence type="ECO:0000256" key="4">
    <source>
        <dbReference type="PIRNR" id="PIRNR006707"/>
    </source>
</evidence>
<dbReference type="InterPro" id="IPR026282">
    <property type="entry name" value="MJ1563"/>
</dbReference>
<gene>
    <name evidence="5" type="ORF">H1164_08720</name>
</gene>
<evidence type="ECO:0000256" key="1">
    <source>
        <dbReference type="ARBA" id="ARBA00023015"/>
    </source>
</evidence>
<dbReference type="AlphaFoldDB" id="A0A7W2AIP6"/>
<dbReference type="PIRSF" id="PIRSF006707">
    <property type="entry name" value="MJ1563"/>
    <property type="match status" value="1"/>
</dbReference>
<proteinExistence type="inferred from homology"/>
<name>A0A7W2AIP6_9BACL</name>
<comment type="caution">
    <text evidence="5">The sequence shown here is derived from an EMBL/GenBank/DDBJ whole genome shotgun (WGS) entry which is preliminary data.</text>
</comment>
<keyword evidence="1 4" id="KW-0805">Transcription regulation</keyword>
<keyword evidence="6" id="KW-1185">Reference proteome</keyword>
<protein>
    <recommendedName>
        <fullName evidence="4">HTH-type transcriptional regulator</fullName>
    </recommendedName>
</protein>
<dbReference type="GO" id="GO:0003677">
    <property type="term" value="F:DNA binding"/>
    <property type="evidence" value="ECO:0007669"/>
    <property type="project" value="UniProtKB-UniRule"/>
</dbReference>
<keyword evidence="2 4" id="KW-0238">DNA-binding</keyword>
<evidence type="ECO:0000256" key="3">
    <source>
        <dbReference type="ARBA" id="ARBA00023163"/>
    </source>
</evidence>
<accession>A0A7W2AIP6</accession>
<dbReference type="OrthoDB" id="9800374at2"/>
<dbReference type="PANTHER" id="PTHR38465:SF1">
    <property type="entry name" value="HTH-TYPE TRANSCRIPTIONAL REGULATOR MJ1563-RELATED"/>
    <property type="match status" value="1"/>
</dbReference>
<evidence type="ECO:0000313" key="5">
    <source>
        <dbReference type="EMBL" id="MBA4542984.1"/>
    </source>
</evidence>
<dbReference type="InterPro" id="IPR036390">
    <property type="entry name" value="WH_DNA-bd_sf"/>
</dbReference>